<feature type="transmembrane region" description="Helical" evidence="2">
    <location>
        <begin position="42"/>
        <end position="63"/>
    </location>
</feature>
<reference evidence="4" key="1">
    <citation type="submission" date="2016-10" db="EMBL/GenBank/DDBJ databases">
        <authorList>
            <person name="Varghese N."/>
            <person name="Submissions S."/>
        </authorList>
    </citation>
    <scope>NUCLEOTIDE SEQUENCE [LARGE SCALE GENOMIC DNA]</scope>
    <source>
        <strain evidence="4">DSM 13078</strain>
    </source>
</reference>
<feature type="transmembrane region" description="Helical" evidence="2">
    <location>
        <begin position="188"/>
        <end position="211"/>
    </location>
</feature>
<feature type="transmembrane region" description="Helical" evidence="2">
    <location>
        <begin position="223"/>
        <end position="246"/>
    </location>
</feature>
<feature type="region of interest" description="Disordered" evidence="1">
    <location>
        <begin position="1"/>
        <end position="24"/>
    </location>
</feature>
<sequence>MGGFPPSDRDANEPSDTGTGNDSSPGFVALLRSAAGTVRDRPAAVVPFLLAGIVGAVSTLARIQTPYPVGMASIARGSFTIPIPLVPRLEPAIELSPTLLYGLELEYAAGFVGWQAAIAVVTTVAFGIGLRTAASVRGHRPPAARLGWLAAYVLAVQALPFALAVAVGRWNGYGYGYGYGSGFGLGTGLPVVAAVVVGSVLLVAPASIVLGGNRPVRAVHESLAIAAARPLSSVALVLCLGVLAAAPVSAATAVSRSALALGLGTVASVTLAGTAQAAVVAEFYEERG</sequence>
<dbReference type="Proteomes" id="UP000199161">
    <property type="component" value="Unassembled WGS sequence"/>
</dbReference>
<keyword evidence="4" id="KW-1185">Reference proteome</keyword>
<organism evidence="3 4">
    <name type="scientific">Natronobacterium haloterrestre</name>
    <name type="common">Halobiforma haloterrestris</name>
    <dbReference type="NCBI Taxonomy" id="148448"/>
    <lineage>
        <taxon>Archaea</taxon>
        <taxon>Methanobacteriati</taxon>
        <taxon>Methanobacteriota</taxon>
        <taxon>Stenosarchaea group</taxon>
        <taxon>Halobacteria</taxon>
        <taxon>Halobacteriales</taxon>
        <taxon>Natrialbaceae</taxon>
        <taxon>Natronobacterium</taxon>
    </lineage>
</organism>
<accession>A0A1I1DIA5</accession>
<name>A0A1I1DIA5_NATHA</name>
<evidence type="ECO:0000313" key="4">
    <source>
        <dbReference type="Proteomes" id="UP000199161"/>
    </source>
</evidence>
<dbReference type="EMBL" id="FOKW01000001">
    <property type="protein sequence ID" value="SFB74564.1"/>
    <property type="molecule type" value="Genomic_DNA"/>
</dbReference>
<keyword evidence="2" id="KW-1133">Transmembrane helix</keyword>
<dbReference type="AlphaFoldDB" id="A0A1I1DIA5"/>
<evidence type="ECO:0000313" key="3">
    <source>
        <dbReference type="EMBL" id="SFB74564.1"/>
    </source>
</evidence>
<feature type="transmembrane region" description="Helical" evidence="2">
    <location>
        <begin position="146"/>
        <end position="168"/>
    </location>
</feature>
<feature type="compositionally biased region" description="Polar residues" evidence="1">
    <location>
        <begin position="14"/>
        <end position="24"/>
    </location>
</feature>
<proteinExistence type="predicted"/>
<evidence type="ECO:0000256" key="2">
    <source>
        <dbReference type="SAM" id="Phobius"/>
    </source>
</evidence>
<keyword evidence="2" id="KW-0472">Membrane</keyword>
<keyword evidence="2" id="KW-0812">Transmembrane</keyword>
<evidence type="ECO:0000256" key="1">
    <source>
        <dbReference type="SAM" id="MobiDB-lite"/>
    </source>
</evidence>
<feature type="transmembrane region" description="Helical" evidence="2">
    <location>
        <begin position="111"/>
        <end position="134"/>
    </location>
</feature>
<gene>
    <name evidence="3" type="ORF">SAMN05444422_101673</name>
</gene>
<dbReference type="OrthoDB" id="206380at2157"/>
<protein>
    <submittedName>
        <fullName evidence="3">Uncharacterized protein</fullName>
    </submittedName>
</protein>
<feature type="transmembrane region" description="Helical" evidence="2">
    <location>
        <begin position="258"/>
        <end position="284"/>
    </location>
</feature>
<dbReference type="RefSeq" id="WP_089785295.1">
    <property type="nucleotide sequence ID" value="NZ_FOKW01000001.1"/>
</dbReference>